<dbReference type="InterPro" id="IPR018490">
    <property type="entry name" value="cNMP-bd_dom_sf"/>
</dbReference>
<dbReference type="Proteomes" id="UP000095280">
    <property type="component" value="Unplaced"/>
</dbReference>
<dbReference type="InterPro" id="IPR014710">
    <property type="entry name" value="RmlC-like_jellyroll"/>
</dbReference>
<organism evidence="2 3">
    <name type="scientific">Macrostomum lignano</name>
    <dbReference type="NCBI Taxonomy" id="282301"/>
    <lineage>
        <taxon>Eukaryota</taxon>
        <taxon>Metazoa</taxon>
        <taxon>Spiralia</taxon>
        <taxon>Lophotrochozoa</taxon>
        <taxon>Platyhelminthes</taxon>
        <taxon>Rhabditophora</taxon>
        <taxon>Macrostomorpha</taxon>
        <taxon>Macrostomida</taxon>
        <taxon>Macrostomidae</taxon>
        <taxon>Macrostomum</taxon>
    </lineage>
</organism>
<dbReference type="InterPro" id="IPR050818">
    <property type="entry name" value="KCNH_animal-type"/>
</dbReference>
<name>A0A1I8FJR7_9PLAT</name>
<keyword evidence="2" id="KW-1185">Reference proteome</keyword>
<dbReference type="Gene3D" id="2.60.120.10">
    <property type="entry name" value="Jelly Rolls"/>
    <property type="match status" value="1"/>
</dbReference>
<dbReference type="GO" id="GO:0005249">
    <property type="term" value="F:voltage-gated potassium channel activity"/>
    <property type="evidence" value="ECO:0007669"/>
    <property type="project" value="TreeGrafter"/>
</dbReference>
<dbReference type="GO" id="GO:0042391">
    <property type="term" value="P:regulation of membrane potential"/>
    <property type="evidence" value="ECO:0007669"/>
    <property type="project" value="TreeGrafter"/>
</dbReference>
<feature type="compositionally biased region" description="Low complexity" evidence="1">
    <location>
        <begin position="434"/>
        <end position="470"/>
    </location>
</feature>
<dbReference type="SUPFAM" id="SSF51206">
    <property type="entry name" value="cAMP-binding domain-like"/>
    <property type="match status" value="1"/>
</dbReference>
<reference evidence="3" key="1">
    <citation type="submission" date="2016-11" db="UniProtKB">
        <authorList>
            <consortium name="WormBaseParasite"/>
        </authorList>
    </citation>
    <scope>IDENTIFICATION</scope>
</reference>
<proteinExistence type="predicted"/>
<evidence type="ECO:0000313" key="2">
    <source>
        <dbReference type="Proteomes" id="UP000095280"/>
    </source>
</evidence>
<accession>A0A1I8FJR7</accession>
<feature type="compositionally biased region" description="Basic residues" evidence="1">
    <location>
        <begin position="290"/>
        <end position="316"/>
    </location>
</feature>
<feature type="region of interest" description="Disordered" evidence="1">
    <location>
        <begin position="221"/>
        <end position="379"/>
    </location>
</feature>
<dbReference type="AlphaFoldDB" id="A0A1I8FJR7"/>
<feature type="compositionally biased region" description="Low complexity" evidence="1">
    <location>
        <begin position="241"/>
        <end position="266"/>
    </location>
</feature>
<dbReference type="Gene3D" id="1.10.287.630">
    <property type="entry name" value="Helix hairpin bin"/>
    <property type="match status" value="1"/>
</dbReference>
<dbReference type="WBParaSite" id="maker-unitig_35852-snap-gene-0.2-mRNA-1">
    <property type="protein sequence ID" value="maker-unitig_35852-snap-gene-0.2-mRNA-1"/>
    <property type="gene ID" value="maker-unitig_35852-snap-gene-0.2"/>
</dbReference>
<protein>
    <submittedName>
        <fullName evidence="3">Cyclic nucleotide-binding domain-containing protein</fullName>
    </submittedName>
</protein>
<evidence type="ECO:0000256" key="1">
    <source>
        <dbReference type="SAM" id="MobiDB-lite"/>
    </source>
</evidence>
<dbReference type="PANTHER" id="PTHR10217:SF435">
    <property type="entry name" value="POTASSIUM VOLTAGE-GATED CHANNEL PROTEIN EAG"/>
    <property type="match status" value="1"/>
</dbReference>
<feature type="region of interest" description="Disordered" evidence="1">
    <location>
        <begin position="417"/>
        <end position="475"/>
    </location>
</feature>
<dbReference type="FunFam" id="1.10.1200.260:FF:000003">
    <property type="entry name" value="Potassium voltage-gated channel subfamily H member 1"/>
    <property type="match status" value="1"/>
</dbReference>
<sequence>MYASRARYHEMMNSIKEFIKIHDVPRELGERVMDYVTSSWAVTKGIDTTKVLNYCPRTMKADLSVHLNRKCTRRPGPDISPGREPRPASALLLAARLEVIQDDDRGHVGVAILAARATCSGDTFWREAPLGQSAASARALTYCDLHCIKRDSLLEVLNFYQAFSNSFARNLVLTYNMRHRIVFRKIADVRRERELAEKRKFEPPLSELSSHHPVRKLISRFKKAPDGSAGTVKQNGSAPLGEEASSSDGAAAAAAAASTGPAATEAGTRRSHASCEGHEVRSPLFGGSARRWRRRFGSRTAAPHRRTRTPAQRKRRHDCEAQPSPGILRWRPAASLASWPKPPEPIAEVDEETPRPSGRQQAPARLQAPTRRKRWPRACERCGRSCARSSAASASKVGRLDQQMSELLRLLQVPSAAAPTSKSGGSGSSRCRQAPGCSTGTGSSASGISSSSQSQQRASAATPSAAAAGKPAGGGSLASKLLKSAACHSGRCSCFQLPHRKTAATREEQNRRLGHAVNTRPTAPYSLHFHSPPLPPEHLSSVGCAERTPAAAAARSLHHSQASLEWRAMTEDCRSASGAWHWNGRGLSSAMGSRMFRWPCRPPGANSRLPAPCAASPLPAKVQVGGQLCSWSATLKDPREAAVLHIPGRSGRPDEGRRGGTVATSESISAIHRGRGRASSVDGVIVLTPSSCDLRSLTAAAFASYLRRAPKSICLRVAGVNDCPRGDRARAGALALIRATESTVACTRAGRPHGFDRQLPRSSARPIMQFLAVGRV</sequence>
<evidence type="ECO:0000313" key="3">
    <source>
        <dbReference type="WBParaSite" id="maker-unitig_35852-snap-gene-0.2-mRNA-1"/>
    </source>
</evidence>
<dbReference type="GO" id="GO:0008076">
    <property type="term" value="C:voltage-gated potassium channel complex"/>
    <property type="evidence" value="ECO:0007669"/>
    <property type="project" value="TreeGrafter"/>
</dbReference>
<dbReference type="PANTHER" id="PTHR10217">
    <property type="entry name" value="VOLTAGE AND LIGAND GATED POTASSIUM CHANNEL"/>
    <property type="match status" value="1"/>
</dbReference>